<reference evidence="10" key="1">
    <citation type="submission" date="2016-10" db="EMBL/GenBank/DDBJ databases">
        <authorList>
            <person name="Varghese N."/>
            <person name="Submissions S."/>
        </authorList>
    </citation>
    <scope>NUCLEOTIDE SEQUENCE [LARGE SCALE GENOMIC DNA]</scope>
    <source>
        <strain evidence="10">Gh-67</strain>
    </source>
</reference>
<dbReference type="RefSeq" id="WP_091175154.1">
    <property type="nucleotide sequence ID" value="NZ_FNCG01000021.1"/>
</dbReference>
<keyword evidence="3" id="KW-0808">Transferase</keyword>
<feature type="transmembrane region" description="Helical" evidence="8">
    <location>
        <begin position="255"/>
        <end position="272"/>
    </location>
</feature>
<dbReference type="GO" id="GO:0016758">
    <property type="term" value="F:hexosyltransferase activity"/>
    <property type="evidence" value="ECO:0007669"/>
    <property type="project" value="InterPro"/>
</dbReference>
<gene>
    <name evidence="9" type="ORF">SAMN05192573_12195</name>
</gene>
<proteinExistence type="inferred from homology"/>
<comment type="similarity">
    <text evidence="7">Belongs to the glycosyltransferase 87 family.</text>
</comment>
<name>A0A1G8KVT9_9SPHI</name>
<organism evidence="9 10">
    <name type="scientific">Mucilaginibacter gossypii</name>
    <dbReference type="NCBI Taxonomy" id="551996"/>
    <lineage>
        <taxon>Bacteria</taxon>
        <taxon>Pseudomonadati</taxon>
        <taxon>Bacteroidota</taxon>
        <taxon>Sphingobacteriia</taxon>
        <taxon>Sphingobacteriales</taxon>
        <taxon>Sphingobacteriaceae</taxon>
        <taxon>Mucilaginibacter</taxon>
    </lineage>
</organism>
<evidence type="ECO:0000256" key="6">
    <source>
        <dbReference type="ARBA" id="ARBA00023136"/>
    </source>
</evidence>
<dbReference type="Pfam" id="PF09594">
    <property type="entry name" value="GT87"/>
    <property type="match status" value="1"/>
</dbReference>
<comment type="subcellular location">
    <subcellularLocation>
        <location evidence="1">Cell membrane</location>
        <topology evidence="1">Multi-pass membrane protein</topology>
    </subcellularLocation>
</comment>
<feature type="transmembrane region" description="Helical" evidence="8">
    <location>
        <begin position="284"/>
        <end position="315"/>
    </location>
</feature>
<dbReference type="AlphaFoldDB" id="A0A1G8KVT9"/>
<keyword evidence="4 8" id="KW-0812">Transmembrane</keyword>
<evidence type="ECO:0000313" key="10">
    <source>
        <dbReference type="Proteomes" id="UP000199705"/>
    </source>
</evidence>
<evidence type="ECO:0000256" key="3">
    <source>
        <dbReference type="ARBA" id="ARBA00022679"/>
    </source>
</evidence>
<protein>
    <recommendedName>
        <fullName evidence="11">DUF2029 domain-containing protein</fullName>
    </recommendedName>
</protein>
<feature type="transmembrane region" description="Helical" evidence="8">
    <location>
        <begin position="72"/>
        <end position="95"/>
    </location>
</feature>
<evidence type="ECO:0000256" key="7">
    <source>
        <dbReference type="ARBA" id="ARBA00024033"/>
    </source>
</evidence>
<evidence type="ECO:0008006" key="11">
    <source>
        <dbReference type="Google" id="ProtNLM"/>
    </source>
</evidence>
<dbReference type="EMBL" id="FNCG01000021">
    <property type="protein sequence ID" value="SDI47483.1"/>
    <property type="molecule type" value="Genomic_DNA"/>
</dbReference>
<evidence type="ECO:0000256" key="1">
    <source>
        <dbReference type="ARBA" id="ARBA00004651"/>
    </source>
</evidence>
<evidence type="ECO:0000256" key="8">
    <source>
        <dbReference type="SAM" id="Phobius"/>
    </source>
</evidence>
<feature type="transmembrane region" description="Helical" evidence="8">
    <location>
        <begin position="155"/>
        <end position="180"/>
    </location>
</feature>
<accession>A0A1G8KVT9</accession>
<dbReference type="InterPro" id="IPR018584">
    <property type="entry name" value="GT87"/>
</dbReference>
<feature type="transmembrane region" description="Helical" evidence="8">
    <location>
        <begin position="12"/>
        <end position="31"/>
    </location>
</feature>
<evidence type="ECO:0000313" key="9">
    <source>
        <dbReference type="EMBL" id="SDI47483.1"/>
    </source>
</evidence>
<dbReference type="GO" id="GO:0005886">
    <property type="term" value="C:plasma membrane"/>
    <property type="evidence" value="ECO:0007669"/>
    <property type="project" value="UniProtKB-SubCell"/>
</dbReference>
<dbReference type="Proteomes" id="UP000199705">
    <property type="component" value="Unassembled WGS sequence"/>
</dbReference>
<evidence type="ECO:0000256" key="2">
    <source>
        <dbReference type="ARBA" id="ARBA00022475"/>
    </source>
</evidence>
<dbReference type="STRING" id="551996.SAMN05192573_12195"/>
<keyword evidence="2" id="KW-1003">Cell membrane</keyword>
<sequence>MQKLAKLITNKPFVYSLWFGLSLFLVIKGVLTHQGFNNYTIFKYNFLNTIHQHNLYAYQPEHYYDLNHYGPVFSIIMAPFAILPDSIGVILWVLFNAFILFKAIQLLPLKKDQYVIVLLLCAHELMTASANVQSNPMIAALIILGFNFIKREQDFWAALMIALGAFIKLYGIVGLAFFFFSTNKPKFVLSFIFWSAVLFVLPMAISSPSFIIQTYHDWYTDLVIKNSDNQQSYMQEICVTGFIRRAFHFQDLKNMYVIGPALVLFGLSYLRVKAYKVLEYQRLILSSVLIFAVIFSSSAESSTYIIAFVGVAVWFMNLNRQVTGFEIFLLVLALLITSLSPSDLFPSFIRTQYIVPYKLKSIPCFLIWLKIIYETLTRDFVNEKEGVLTQAAV</sequence>
<feature type="transmembrane region" description="Helical" evidence="8">
    <location>
        <begin position="187"/>
        <end position="205"/>
    </location>
</feature>
<feature type="transmembrane region" description="Helical" evidence="8">
    <location>
        <begin position="327"/>
        <end position="349"/>
    </location>
</feature>
<feature type="transmembrane region" description="Helical" evidence="8">
    <location>
        <begin position="116"/>
        <end position="149"/>
    </location>
</feature>
<keyword evidence="5 8" id="KW-1133">Transmembrane helix</keyword>
<evidence type="ECO:0000256" key="4">
    <source>
        <dbReference type="ARBA" id="ARBA00022692"/>
    </source>
</evidence>
<evidence type="ECO:0000256" key="5">
    <source>
        <dbReference type="ARBA" id="ARBA00022989"/>
    </source>
</evidence>
<keyword evidence="10" id="KW-1185">Reference proteome</keyword>
<keyword evidence="6 8" id="KW-0472">Membrane</keyword>